<protein>
    <submittedName>
        <fullName evidence="1">Uncharacterized protein</fullName>
    </submittedName>
</protein>
<dbReference type="EMBL" id="VUJU01003990">
    <property type="protein sequence ID" value="KAF0755899.1"/>
    <property type="molecule type" value="Genomic_DNA"/>
</dbReference>
<comment type="caution">
    <text evidence="1">The sequence shown here is derived from an EMBL/GenBank/DDBJ whole genome shotgun (WGS) entry which is preliminary data.</text>
</comment>
<dbReference type="AlphaFoldDB" id="A0A6G0YHS4"/>
<dbReference type="OrthoDB" id="8063754at2759"/>
<proteinExistence type="predicted"/>
<dbReference type="Proteomes" id="UP000478052">
    <property type="component" value="Unassembled WGS sequence"/>
</dbReference>
<keyword evidence="2" id="KW-1185">Reference proteome</keyword>
<organism evidence="1 2">
    <name type="scientific">Aphis craccivora</name>
    <name type="common">Cowpea aphid</name>
    <dbReference type="NCBI Taxonomy" id="307492"/>
    <lineage>
        <taxon>Eukaryota</taxon>
        <taxon>Metazoa</taxon>
        <taxon>Ecdysozoa</taxon>
        <taxon>Arthropoda</taxon>
        <taxon>Hexapoda</taxon>
        <taxon>Insecta</taxon>
        <taxon>Pterygota</taxon>
        <taxon>Neoptera</taxon>
        <taxon>Paraneoptera</taxon>
        <taxon>Hemiptera</taxon>
        <taxon>Sternorrhyncha</taxon>
        <taxon>Aphidomorpha</taxon>
        <taxon>Aphidoidea</taxon>
        <taxon>Aphididae</taxon>
        <taxon>Aphidini</taxon>
        <taxon>Aphis</taxon>
        <taxon>Aphis</taxon>
    </lineage>
</organism>
<sequence>MDTDVPKSKPPPLILRGILDYLALRDKLIEIIGANNFADKSTPRYLKIQTTDSDSYRSLIKYLKDQNAELHIYQVQWTIH</sequence>
<gene>
    <name evidence="1" type="ORF">FWK35_00006357</name>
</gene>
<evidence type="ECO:0000313" key="2">
    <source>
        <dbReference type="Proteomes" id="UP000478052"/>
    </source>
</evidence>
<accession>A0A6G0YHS4</accession>
<name>A0A6G0YHS4_APHCR</name>
<evidence type="ECO:0000313" key="1">
    <source>
        <dbReference type="EMBL" id="KAF0755899.1"/>
    </source>
</evidence>
<reference evidence="1 2" key="1">
    <citation type="submission" date="2019-08" db="EMBL/GenBank/DDBJ databases">
        <title>Whole genome of Aphis craccivora.</title>
        <authorList>
            <person name="Voronova N.V."/>
            <person name="Shulinski R.S."/>
            <person name="Bandarenka Y.V."/>
            <person name="Zhorov D.G."/>
            <person name="Warner D."/>
        </authorList>
    </citation>
    <scope>NUCLEOTIDE SEQUENCE [LARGE SCALE GENOMIC DNA]</scope>
    <source>
        <strain evidence="1">180601</strain>
        <tissue evidence="1">Whole Body</tissue>
    </source>
</reference>